<dbReference type="PANTHER" id="PTHR33050:SF7">
    <property type="entry name" value="RIBONUCLEASE H"/>
    <property type="match status" value="1"/>
</dbReference>
<reference evidence="1" key="1">
    <citation type="submission" date="2022-03" db="EMBL/GenBank/DDBJ databases">
        <authorList>
            <person name="Martin H S."/>
        </authorList>
    </citation>
    <scope>NUCLEOTIDE SEQUENCE</scope>
</reference>
<gene>
    <name evidence="1" type="ORF">IPOD504_LOCUS1190</name>
</gene>
<dbReference type="Proteomes" id="UP000837857">
    <property type="component" value="Chromosome 10"/>
</dbReference>
<organism evidence="1 2">
    <name type="scientific">Iphiclides podalirius</name>
    <name type="common">scarce swallowtail</name>
    <dbReference type="NCBI Taxonomy" id="110791"/>
    <lineage>
        <taxon>Eukaryota</taxon>
        <taxon>Metazoa</taxon>
        <taxon>Ecdysozoa</taxon>
        <taxon>Arthropoda</taxon>
        <taxon>Hexapoda</taxon>
        <taxon>Insecta</taxon>
        <taxon>Pterygota</taxon>
        <taxon>Neoptera</taxon>
        <taxon>Endopterygota</taxon>
        <taxon>Lepidoptera</taxon>
        <taxon>Glossata</taxon>
        <taxon>Ditrysia</taxon>
        <taxon>Papilionoidea</taxon>
        <taxon>Papilionidae</taxon>
        <taxon>Papilioninae</taxon>
        <taxon>Iphiclides</taxon>
    </lineage>
</organism>
<accession>A0ABN8HS93</accession>
<dbReference type="CDD" id="cd09275">
    <property type="entry name" value="RNase_HI_RT_DIRS1"/>
    <property type="match status" value="1"/>
</dbReference>
<sequence length="338" mass="38888">MKKLLERVKVLVQEHLPGGWTRWEVSTATREEVFGEKLEPNVLNKLIFALPTVGLVWAFIPEADHLTEKGYRVQTEALILGPAAVANRIRASAVRTELVKESVKAIQHFYIHELKRTGYWRAIFLRNKELVADSEGQSKTLRRAPQEEFRISLISTCRWPVVDQAYQYSGQNLNSGTDVLISTNASNPYWSVQLGYHSLSGQWSENQLSWHINREELSSVLIALSQFQEAIRGCSVMVQSDNRTVIYYLRNQGGTRSIVLLEATREVLKLADSLDVTLHAFYLPDRYNIIADCLSCGNGLPDWHLKRNVVKKIFKKWDTLKWSFSPRVSRRLFQLMRQ</sequence>
<evidence type="ECO:0000313" key="1">
    <source>
        <dbReference type="EMBL" id="CAH2037498.1"/>
    </source>
</evidence>
<name>A0ABN8HS93_9NEOP</name>
<dbReference type="InterPro" id="IPR052055">
    <property type="entry name" value="Hepadnavirus_pol/RT"/>
</dbReference>
<dbReference type="EMBL" id="OW152822">
    <property type="protein sequence ID" value="CAH2037498.1"/>
    <property type="molecule type" value="Genomic_DNA"/>
</dbReference>
<evidence type="ECO:0000313" key="2">
    <source>
        <dbReference type="Proteomes" id="UP000837857"/>
    </source>
</evidence>
<feature type="non-terminal residue" evidence="1">
    <location>
        <position position="338"/>
    </location>
</feature>
<evidence type="ECO:0008006" key="3">
    <source>
        <dbReference type="Google" id="ProtNLM"/>
    </source>
</evidence>
<keyword evidence="2" id="KW-1185">Reference proteome</keyword>
<proteinExistence type="predicted"/>
<protein>
    <recommendedName>
        <fullName evidence="3">RNase H type-1 domain-containing protein</fullName>
    </recommendedName>
</protein>
<dbReference type="PANTHER" id="PTHR33050">
    <property type="entry name" value="REVERSE TRANSCRIPTASE DOMAIN-CONTAINING PROTEIN"/>
    <property type="match status" value="1"/>
</dbReference>